<accession>A0ABQ4ZVS0</accession>
<dbReference type="Proteomes" id="UP001151760">
    <property type="component" value="Unassembled WGS sequence"/>
</dbReference>
<dbReference type="EMBL" id="BQNB010011617">
    <property type="protein sequence ID" value="GJS92928.1"/>
    <property type="molecule type" value="Genomic_DNA"/>
</dbReference>
<organism evidence="1 2">
    <name type="scientific">Tanacetum coccineum</name>
    <dbReference type="NCBI Taxonomy" id="301880"/>
    <lineage>
        <taxon>Eukaryota</taxon>
        <taxon>Viridiplantae</taxon>
        <taxon>Streptophyta</taxon>
        <taxon>Embryophyta</taxon>
        <taxon>Tracheophyta</taxon>
        <taxon>Spermatophyta</taxon>
        <taxon>Magnoliopsida</taxon>
        <taxon>eudicotyledons</taxon>
        <taxon>Gunneridae</taxon>
        <taxon>Pentapetalae</taxon>
        <taxon>asterids</taxon>
        <taxon>campanulids</taxon>
        <taxon>Asterales</taxon>
        <taxon>Asteraceae</taxon>
        <taxon>Asteroideae</taxon>
        <taxon>Anthemideae</taxon>
        <taxon>Anthemidinae</taxon>
        <taxon>Tanacetum</taxon>
    </lineage>
</organism>
<reference evidence="1" key="1">
    <citation type="journal article" date="2022" name="Int. J. Mol. Sci.">
        <title>Draft Genome of Tanacetum Coccineum: Genomic Comparison of Closely Related Tanacetum-Family Plants.</title>
        <authorList>
            <person name="Yamashiro T."/>
            <person name="Shiraishi A."/>
            <person name="Nakayama K."/>
            <person name="Satake H."/>
        </authorList>
    </citation>
    <scope>NUCLEOTIDE SEQUENCE</scope>
</reference>
<evidence type="ECO:0000313" key="2">
    <source>
        <dbReference type="Proteomes" id="UP001151760"/>
    </source>
</evidence>
<evidence type="ECO:0000313" key="1">
    <source>
        <dbReference type="EMBL" id="GJS92928.1"/>
    </source>
</evidence>
<reference evidence="1" key="2">
    <citation type="submission" date="2022-01" db="EMBL/GenBank/DDBJ databases">
        <authorList>
            <person name="Yamashiro T."/>
            <person name="Shiraishi A."/>
            <person name="Satake H."/>
            <person name="Nakayama K."/>
        </authorList>
    </citation>
    <scope>NUCLEOTIDE SEQUENCE</scope>
</reference>
<keyword evidence="2" id="KW-1185">Reference proteome</keyword>
<protein>
    <submittedName>
        <fullName evidence="1">Uncharacterized protein</fullName>
    </submittedName>
</protein>
<name>A0ABQ4ZVS0_9ASTR</name>
<gene>
    <name evidence="1" type="ORF">Tco_0799896</name>
</gene>
<sequence length="245" mass="28087">MIVQIWARSGFDEIEGFFGWEELDRDGERGFDYLTFALVSSKAHLEGVGLRVADSHTANHPEGGFTPLKTIRRLLVVIGKRSHSGFEGEAFNPETRVRHQAPQSNVMYTSMYVLLSTIIHKQDRRPCFEMQTLNSETHLPRAKELNEFLSFYPIPSEYDAILPTSTQTIFDAPPDYVSLYTHSFSLANLRLPLTDFFCEIIREIWDGIPQDSKTCKVFRYSACKLDILLANYVDIPPAVYDIPWK</sequence>
<proteinExistence type="predicted"/>
<comment type="caution">
    <text evidence="1">The sequence shown here is derived from an EMBL/GenBank/DDBJ whole genome shotgun (WGS) entry which is preliminary data.</text>
</comment>